<sequence>MTPTRTTHGPVTCLNVTGIGAPGGPEHISAIHALHTLAITLATGHGPLEGQWWVEDDRPPLTVPRDQWRWHLLISLPAVPQPGELERAREAARPSGAPVDRVRLATHTEGDCVEMLHEGPYSDEPRTLQHITAYMREHHLHPNGPHHEIYLTPHDHPHPRTLLRQPVRPAHNPAISQA</sequence>
<gene>
    <name evidence="3" type="ORF">HNR40_007173</name>
</gene>
<feature type="region of interest" description="Disordered" evidence="1">
    <location>
        <begin position="156"/>
        <end position="178"/>
    </location>
</feature>
<dbReference type="InterPro" id="IPR029442">
    <property type="entry name" value="GyrI-like"/>
</dbReference>
<comment type="caution">
    <text evidence="3">The sequence shown here is derived from an EMBL/GenBank/DDBJ whole genome shotgun (WGS) entry which is preliminary data.</text>
</comment>
<dbReference type="Proteomes" id="UP000568380">
    <property type="component" value="Unassembled WGS sequence"/>
</dbReference>
<dbReference type="Pfam" id="PF06445">
    <property type="entry name" value="GyrI-like"/>
    <property type="match status" value="1"/>
</dbReference>
<dbReference type="EMBL" id="JACHIN010000011">
    <property type="protein sequence ID" value="MBB5081678.1"/>
    <property type="molecule type" value="Genomic_DNA"/>
</dbReference>
<accession>A0A7W8ABE5</accession>
<dbReference type="SUPFAM" id="SSF55136">
    <property type="entry name" value="Probable bacterial effector-binding domain"/>
    <property type="match status" value="1"/>
</dbReference>
<proteinExistence type="predicted"/>
<dbReference type="InterPro" id="IPR011256">
    <property type="entry name" value="Reg_factor_effector_dom_sf"/>
</dbReference>
<protein>
    <recommendedName>
        <fullName evidence="2">GyrI-like small molecule binding domain-containing protein</fullName>
    </recommendedName>
</protein>
<keyword evidence="4" id="KW-1185">Reference proteome</keyword>
<dbReference type="RefSeq" id="WP_184969242.1">
    <property type="nucleotide sequence ID" value="NZ_JACHIN010000011.1"/>
</dbReference>
<reference evidence="3 4" key="1">
    <citation type="submission" date="2020-08" db="EMBL/GenBank/DDBJ databases">
        <title>Genomic Encyclopedia of Type Strains, Phase IV (KMG-IV): sequencing the most valuable type-strain genomes for metagenomic binning, comparative biology and taxonomic classification.</title>
        <authorList>
            <person name="Goeker M."/>
        </authorList>
    </citation>
    <scope>NUCLEOTIDE SEQUENCE [LARGE SCALE GENOMIC DNA]</scope>
    <source>
        <strain evidence="3 4">DSM 45385</strain>
    </source>
</reference>
<dbReference type="Gene3D" id="3.20.80.10">
    <property type="entry name" value="Regulatory factor, effector binding domain"/>
    <property type="match status" value="1"/>
</dbReference>
<evidence type="ECO:0000259" key="2">
    <source>
        <dbReference type="Pfam" id="PF06445"/>
    </source>
</evidence>
<evidence type="ECO:0000313" key="3">
    <source>
        <dbReference type="EMBL" id="MBB5081678.1"/>
    </source>
</evidence>
<dbReference type="AlphaFoldDB" id="A0A7W8ABE5"/>
<evidence type="ECO:0000256" key="1">
    <source>
        <dbReference type="SAM" id="MobiDB-lite"/>
    </source>
</evidence>
<evidence type="ECO:0000313" key="4">
    <source>
        <dbReference type="Proteomes" id="UP000568380"/>
    </source>
</evidence>
<feature type="domain" description="GyrI-like small molecule binding" evidence="2">
    <location>
        <begin position="108"/>
        <end position="156"/>
    </location>
</feature>
<name>A0A7W8ABE5_9ACTN</name>
<organism evidence="3 4">
    <name type="scientific">Nonomuraea endophytica</name>
    <dbReference type="NCBI Taxonomy" id="714136"/>
    <lineage>
        <taxon>Bacteria</taxon>
        <taxon>Bacillati</taxon>
        <taxon>Actinomycetota</taxon>
        <taxon>Actinomycetes</taxon>
        <taxon>Streptosporangiales</taxon>
        <taxon>Streptosporangiaceae</taxon>
        <taxon>Nonomuraea</taxon>
    </lineage>
</organism>